<keyword evidence="2" id="KW-1133">Transmembrane helix</keyword>
<dbReference type="CDD" id="cd04179">
    <property type="entry name" value="DPM_DPG-synthase_like"/>
    <property type="match status" value="1"/>
</dbReference>
<reference evidence="4 5" key="1">
    <citation type="journal article" date="2014" name="PLoS Genet.">
        <title>Phylogenetically driven sequencing of extremely halophilic archaea reveals strategies for static and dynamic osmo-response.</title>
        <authorList>
            <person name="Becker E.A."/>
            <person name="Seitzer P.M."/>
            <person name="Tritt A."/>
            <person name="Larsen D."/>
            <person name="Krusor M."/>
            <person name="Yao A.I."/>
            <person name="Wu D."/>
            <person name="Madern D."/>
            <person name="Eisen J.A."/>
            <person name="Darling A.E."/>
            <person name="Facciotti M.T."/>
        </authorList>
    </citation>
    <scope>NUCLEOTIDE SEQUENCE [LARGE SCALE GENOMIC DNA]</scope>
    <source>
        <strain evidence="4 5">JCM 10247</strain>
    </source>
</reference>
<proteinExistence type="predicted"/>
<evidence type="ECO:0000259" key="3">
    <source>
        <dbReference type="Pfam" id="PF00535"/>
    </source>
</evidence>
<evidence type="ECO:0000256" key="1">
    <source>
        <dbReference type="SAM" id="MobiDB-lite"/>
    </source>
</evidence>
<name>M0D1S3_9EURY</name>
<dbReference type="InterPro" id="IPR029044">
    <property type="entry name" value="Nucleotide-diphossugar_trans"/>
</dbReference>
<keyword evidence="4" id="KW-0808">Transferase</keyword>
<evidence type="ECO:0000256" key="2">
    <source>
        <dbReference type="SAM" id="Phobius"/>
    </source>
</evidence>
<dbReference type="PANTHER" id="PTHR48090:SF7">
    <property type="entry name" value="RFBJ PROTEIN"/>
    <property type="match status" value="1"/>
</dbReference>
<dbReference type="NCBIfam" id="TIGR04182">
    <property type="entry name" value="glyco_TIGR04182"/>
    <property type="match status" value="1"/>
</dbReference>
<evidence type="ECO:0000313" key="5">
    <source>
        <dbReference type="Proteomes" id="UP000011572"/>
    </source>
</evidence>
<keyword evidence="2" id="KW-0812">Transmembrane</keyword>
<dbReference type="GO" id="GO:0016757">
    <property type="term" value="F:glycosyltransferase activity"/>
    <property type="evidence" value="ECO:0007669"/>
    <property type="project" value="InterPro"/>
</dbReference>
<dbReference type="RefSeq" id="WP_007346141.1">
    <property type="nucleotide sequence ID" value="NZ_AOIW01000076.1"/>
</dbReference>
<feature type="region of interest" description="Disordered" evidence="1">
    <location>
        <begin position="308"/>
        <end position="353"/>
    </location>
</feature>
<sequence>MSEHDDVCVLLPTMNEAETVARVVTDFRDAGFEEVLVIDGGSTDETRSIAREAGARVVEQSGRGKGQAVREAVRDHVEAPYVLMADADATYDADDAAAMLDPLFDGEADHVIGNRFADMRPGAMTRLNRIGNRLINLAFRAIHREGYRDILSGYRAFSRESFLRLHLTADGFGIETEMAVECVKNRVSVAVVPITYRERPGGSATNLHPIRDGGVIFLELYRKAKTNNPLFYFGSVGVASTVAGLAMGAFVLYRYLAFGISHEVVAVGAVGATILGIQLLVFGVLADMIHSLHQEQIARYERALDGDTAEGSSVADGDGPAVEADGSTGANRPRSASGSELTDDAAGRDGRGD</sequence>
<organism evidence="4 5">
    <name type="scientific">Halorubrum distributum JCM 10247</name>
    <dbReference type="NCBI Taxonomy" id="1227486"/>
    <lineage>
        <taxon>Archaea</taxon>
        <taxon>Methanobacteriati</taxon>
        <taxon>Methanobacteriota</taxon>
        <taxon>Stenosarchaea group</taxon>
        <taxon>Halobacteria</taxon>
        <taxon>Halobacteriales</taxon>
        <taxon>Haloferacaceae</taxon>
        <taxon>Halorubrum</taxon>
        <taxon>Halorubrum distributum group</taxon>
    </lineage>
</organism>
<dbReference type="PATRIC" id="fig|1227486.3.peg.2970"/>
<dbReference type="InterPro" id="IPR050256">
    <property type="entry name" value="Glycosyltransferase_2"/>
</dbReference>
<feature type="transmembrane region" description="Helical" evidence="2">
    <location>
        <begin position="230"/>
        <end position="253"/>
    </location>
</feature>
<protein>
    <submittedName>
        <fullName evidence="4">Glycosyl transferase family 2</fullName>
    </submittedName>
</protein>
<evidence type="ECO:0000313" key="4">
    <source>
        <dbReference type="EMBL" id="ELZ28632.1"/>
    </source>
</evidence>
<dbReference type="PANTHER" id="PTHR48090">
    <property type="entry name" value="UNDECAPRENYL-PHOSPHATE 4-DEOXY-4-FORMAMIDO-L-ARABINOSE TRANSFERASE-RELATED"/>
    <property type="match status" value="1"/>
</dbReference>
<dbReference type="SUPFAM" id="SSF53448">
    <property type="entry name" value="Nucleotide-diphospho-sugar transferases"/>
    <property type="match status" value="1"/>
</dbReference>
<keyword evidence="2" id="KW-0472">Membrane</keyword>
<feature type="domain" description="Glycosyltransferase 2-like" evidence="3">
    <location>
        <begin position="8"/>
        <end position="162"/>
    </location>
</feature>
<dbReference type="EMBL" id="AOIW01000076">
    <property type="protein sequence ID" value="ELZ28632.1"/>
    <property type="molecule type" value="Genomic_DNA"/>
</dbReference>
<dbReference type="Proteomes" id="UP000011572">
    <property type="component" value="Unassembled WGS sequence"/>
</dbReference>
<dbReference type="Pfam" id="PF00535">
    <property type="entry name" value="Glycos_transf_2"/>
    <property type="match status" value="1"/>
</dbReference>
<dbReference type="Gene3D" id="3.90.550.10">
    <property type="entry name" value="Spore Coat Polysaccharide Biosynthesis Protein SpsA, Chain A"/>
    <property type="match status" value="1"/>
</dbReference>
<dbReference type="InterPro" id="IPR026456">
    <property type="entry name" value="GCTrfase_AglJ"/>
</dbReference>
<gene>
    <name evidence="4" type="ORF">C473_15281</name>
</gene>
<comment type="caution">
    <text evidence="4">The sequence shown here is derived from an EMBL/GenBank/DDBJ whole genome shotgun (WGS) entry which is preliminary data.</text>
</comment>
<feature type="compositionally biased region" description="Polar residues" evidence="1">
    <location>
        <begin position="328"/>
        <end position="340"/>
    </location>
</feature>
<feature type="transmembrane region" description="Helical" evidence="2">
    <location>
        <begin position="265"/>
        <end position="286"/>
    </location>
</feature>
<dbReference type="AlphaFoldDB" id="M0D1S3"/>
<accession>M0D1S3</accession>
<dbReference type="InterPro" id="IPR001173">
    <property type="entry name" value="Glyco_trans_2-like"/>
</dbReference>